<name>A0A0A9GAU4_ARUDO</name>
<sequence>MVPKAQFPTNISVLVAGFWGLQCNNKSYTTPLPCSSTISWIIVPCGVLTQG</sequence>
<dbReference type="AlphaFoldDB" id="A0A0A9GAU4"/>
<organism evidence="1">
    <name type="scientific">Arundo donax</name>
    <name type="common">Giant reed</name>
    <name type="synonym">Donax arundinaceus</name>
    <dbReference type="NCBI Taxonomy" id="35708"/>
    <lineage>
        <taxon>Eukaryota</taxon>
        <taxon>Viridiplantae</taxon>
        <taxon>Streptophyta</taxon>
        <taxon>Embryophyta</taxon>
        <taxon>Tracheophyta</taxon>
        <taxon>Spermatophyta</taxon>
        <taxon>Magnoliopsida</taxon>
        <taxon>Liliopsida</taxon>
        <taxon>Poales</taxon>
        <taxon>Poaceae</taxon>
        <taxon>PACMAD clade</taxon>
        <taxon>Arundinoideae</taxon>
        <taxon>Arundineae</taxon>
        <taxon>Arundo</taxon>
    </lineage>
</organism>
<proteinExistence type="predicted"/>
<accession>A0A0A9GAU4</accession>
<reference evidence="1" key="2">
    <citation type="journal article" date="2015" name="Data Brief">
        <title>Shoot transcriptome of the giant reed, Arundo donax.</title>
        <authorList>
            <person name="Barrero R.A."/>
            <person name="Guerrero F.D."/>
            <person name="Moolhuijzen P."/>
            <person name="Goolsby J.A."/>
            <person name="Tidwell J."/>
            <person name="Bellgard S.E."/>
            <person name="Bellgard M.I."/>
        </authorList>
    </citation>
    <scope>NUCLEOTIDE SEQUENCE</scope>
    <source>
        <tissue evidence="1">Shoot tissue taken approximately 20 cm above the soil surface</tissue>
    </source>
</reference>
<reference evidence="1" key="1">
    <citation type="submission" date="2014-09" db="EMBL/GenBank/DDBJ databases">
        <authorList>
            <person name="Magalhaes I.L.F."/>
            <person name="Oliveira U."/>
            <person name="Santos F.R."/>
            <person name="Vidigal T.H.D.A."/>
            <person name="Brescovit A.D."/>
            <person name="Santos A.J."/>
        </authorList>
    </citation>
    <scope>NUCLEOTIDE SEQUENCE</scope>
    <source>
        <tissue evidence="1">Shoot tissue taken approximately 20 cm above the soil surface</tissue>
    </source>
</reference>
<evidence type="ECO:0000313" key="1">
    <source>
        <dbReference type="EMBL" id="JAE22200.1"/>
    </source>
</evidence>
<protein>
    <submittedName>
        <fullName evidence="1">Uncharacterized protein</fullName>
    </submittedName>
</protein>
<dbReference type="EMBL" id="GBRH01175696">
    <property type="protein sequence ID" value="JAE22200.1"/>
    <property type="molecule type" value="Transcribed_RNA"/>
</dbReference>